<accession>A0A182FYY6</accession>
<protein>
    <submittedName>
        <fullName evidence="1">Uncharacterized protein</fullName>
    </submittedName>
</protein>
<proteinExistence type="predicted"/>
<dbReference type="Proteomes" id="UP000069272">
    <property type="component" value="Chromosome 2R"/>
</dbReference>
<keyword evidence="2" id="KW-1185">Reference proteome</keyword>
<dbReference type="EnsemblMetazoa" id="AALB014814-RA">
    <property type="protein sequence ID" value="AALB014814-PA"/>
    <property type="gene ID" value="AALB014814"/>
</dbReference>
<evidence type="ECO:0000313" key="2">
    <source>
        <dbReference type="Proteomes" id="UP000069272"/>
    </source>
</evidence>
<organism evidence="1 2">
    <name type="scientific">Anopheles albimanus</name>
    <name type="common">New world malaria mosquito</name>
    <dbReference type="NCBI Taxonomy" id="7167"/>
    <lineage>
        <taxon>Eukaryota</taxon>
        <taxon>Metazoa</taxon>
        <taxon>Ecdysozoa</taxon>
        <taxon>Arthropoda</taxon>
        <taxon>Hexapoda</taxon>
        <taxon>Insecta</taxon>
        <taxon>Pterygota</taxon>
        <taxon>Neoptera</taxon>
        <taxon>Endopterygota</taxon>
        <taxon>Diptera</taxon>
        <taxon>Nematocera</taxon>
        <taxon>Culicoidea</taxon>
        <taxon>Culicidae</taxon>
        <taxon>Anophelinae</taxon>
        <taxon>Anopheles</taxon>
    </lineage>
</organism>
<reference evidence="1" key="2">
    <citation type="submission" date="2022-08" db="UniProtKB">
        <authorList>
            <consortium name="EnsemblMetazoa"/>
        </authorList>
    </citation>
    <scope>IDENTIFICATION</scope>
    <source>
        <strain evidence="1">STECLA/ALBI9_A</strain>
    </source>
</reference>
<name>A0A182FYY6_ANOAL</name>
<reference evidence="1 2" key="1">
    <citation type="journal article" date="2017" name="G3 (Bethesda)">
        <title>The Physical Genome Mapping of Anopheles albimanus Corrected Scaffold Misassemblies and Identified Interarm Rearrangements in Genus Anopheles.</title>
        <authorList>
            <person name="Artemov G.N."/>
            <person name="Peery A.N."/>
            <person name="Jiang X."/>
            <person name="Tu Z."/>
            <person name="Stegniy V.N."/>
            <person name="Sharakhova M.V."/>
            <person name="Sharakhov I.V."/>
        </authorList>
    </citation>
    <scope>NUCLEOTIDE SEQUENCE [LARGE SCALE GENOMIC DNA]</scope>
    <source>
        <strain evidence="1 2">ALBI9_A</strain>
    </source>
</reference>
<sequence>MMLMMARSCLAY</sequence>
<evidence type="ECO:0000313" key="1">
    <source>
        <dbReference type="EnsemblMetazoa" id="AALB014814-PA"/>
    </source>
</evidence>